<proteinExistence type="predicted"/>
<dbReference type="PANTHER" id="PTHR43742:SF3">
    <property type="entry name" value="DIMETHYL SULFOXIDE REDUCTASE DMSA"/>
    <property type="match status" value="1"/>
</dbReference>
<evidence type="ECO:0000256" key="1">
    <source>
        <dbReference type="ARBA" id="ARBA00001942"/>
    </source>
</evidence>
<dbReference type="EMBL" id="MTPS01000390">
    <property type="protein sequence ID" value="ONG31671.1"/>
    <property type="molecule type" value="Genomic_DNA"/>
</dbReference>
<dbReference type="InterPro" id="IPR006656">
    <property type="entry name" value="Mopterin_OxRdtase"/>
</dbReference>
<dbReference type="PROSITE" id="PS51669">
    <property type="entry name" value="4FE4S_MOW_BIS_MGD"/>
    <property type="match status" value="1"/>
</dbReference>
<keyword evidence="5" id="KW-0732">Signal</keyword>
<evidence type="ECO:0000256" key="7">
    <source>
        <dbReference type="ARBA" id="ARBA00023004"/>
    </source>
</evidence>
<accession>A0A1V2GAV9</accession>
<keyword evidence="6" id="KW-0560">Oxidoreductase</keyword>
<dbReference type="SMART" id="SM00926">
    <property type="entry name" value="Molybdop_Fe4S4"/>
    <property type="match status" value="1"/>
</dbReference>
<dbReference type="PROSITE" id="PS51318">
    <property type="entry name" value="TAT"/>
    <property type="match status" value="1"/>
</dbReference>
<dbReference type="GO" id="GO:0009055">
    <property type="term" value="F:electron transfer activity"/>
    <property type="evidence" value="ECO:0007669"/>
    <property type="project" value="TreeGrafter"/>
</dbReference>
<dbReference type="FunFam" id="2.20.25.90:FF:000004">
    <property type="entry name" value="Dimethyl sulfoxide reductase subunit A"/>
    <property type="match status" value="1"/>
</dbReference>
<keyword evidence="2" id="KW-0004">4Fe-4S</keyword>
<keyword evidence="7" id="KW-0408">Iron</keyword>
<protein>
    <recommendedName>
        <fullName evidence="9">4Fe-4S Mo/W bis-MGD-type domain-containing protein</fullName>
    </recommendedName>
</protein>
<dbReference type="InterPro" id="IPR006311">
    <property type="entry name" value="TAT_signal"/>
</dbReference>
<keyword evidence="3" id="KW-0500">Molybdenum</keyword>
<dbReference type="Gene3D" id="2.20.25.90">
    <property type="entry name" value="ADC-like domains"/>
    <property type="match status" value="1"/>
</dbReference>
<dbReference type="InterPro" id="IPR027467">
    <property type="entry name" value="MopterinOxRdtase_cofactor_BS"/>
</dbReference>
<evidence type="ECO:0000256" key="6">
    <source>
        <dbReference type="ARBA" id="ARBA00023002"/>
    </source>
</evidence>
<dbReference type="RefSeq" id="WP_076796210.1">
    <property type="nucleotide sequence ID" value="NZ_JBNJPI010000068.1"/>
</dbReference>
<evidence type="ECO:0000259" key="9">
    <source>
        <dbReference type="PROSITE" id="PS51669"/>
    </source>
</evidence>
<dbReference type="Pfam" id="PF00384">
    <property type="entry name" value="Molybdopterin"/>
    <property type="match status" value="1"/>
</dbReference>
<keyword evidence="4" id="KW-0479">Metal-binding</keyword>
<dbReference type="InterPro" id="IPR019546">
    <property type="entry name" value="TAT_signal_bac_arc"/>
</dbReference>
<dbReference type="NCBIfam" id="TIGR01409">
    <property type="entry name" value="TAT_signal_seq"/>
    <property type="match status" value="1"/>
</dbReference>
<gene>
    <name evidence="10" type="ORF">BXT93_21640</name>
</gene>
<sequence>MKTKIPDAVLAAEVSRRGLVKTTAIGGLAMASSALTLPFSRIAHAVDSAIPTKSDEKVIWSACTVNCGSRCPLRMHVVDGEIKYVETDNTGDDNYDGLHQVRACLRGRSMRRRVYNPDRLKYPMKRVGARGEGKFERISWEEAYDIIATNMQRLIKEYGNESIYL</sequence>
<dbReference type="Gene3D" id="3.40.50.740">
    <property type="match status" value="1"/>
</dbReference>
<dbReference type="GO" id="GO:0009061">
    <property type="term" value="P:anaerobic respiration"/>
    <property type="evidence" value="ECO:0007669"/>
    <property type="project" value="TreeGrafter"/>
</dbReference>
<evidence type="ECO:0000256" key="3">
    <source>
        <dbReference type="ARBA" id="ARBA00022505"/>
    </source>
</evidence>
<dbReference type="Proteomes" id="UP000188967">
    <property type="component" value="Unassembled WGS sequence"/>
</dbReference>
<evidence type="ECO:0000313" key="10">
    <source>
        <dbReference type="EMBL" id="ONG31671.1"/>
    </source>
</evidence>
<dbReference type="InterPro" id="IPR050612">
    <property type="entry name" value="Prok_Mopterin_Oxidored"/>
</dbReference>
<dbReference type="GO" id="GO:0030288">
    <property type="term" value="C:outer membrane-bounded periplasmic space"/>
    <property type="evidence" value="ECO:0007669"/>
    <property type="project" value="TreeGrafter"/>
</dbReference>
<dbReference type="GO" id="GO:0051539">
    <property type="term" value="F:4 iron, 4 sulfur cluster binding"/>
    <property type="evidence" value="ECO:0007669"/>
    <property type="project" value="UniProtKB-KW"/>
</dbReference>
<dbReference type="PROSITE" id="PS00551">
    <property type="entry name" value="MOLYBDOPTERIN_PROK_1"/>
    <property type="match status" value="1"/>
</dbReference>
<feature type="non-terminal residue" evidence="10">
    <location>
        <position position="165"/>
    </location>
</feature>
<evidence type="ECO:0000313" key="11">
    <source>
        <dbReference type="Proteomes" id="UP000188967"/>
    </source>
</evidence>
<evidence type="ECO:0000256" key="4">
    <source>
        <dbReference type="ARBA" id="ARBA00022723"/>
    </source>
</evidence>
<dbReference type="PANTHER" id="PTHR43742">
    <property type="entry name" value="TRIMETHYLAMINE-N-OXIDE REDUCTASE"/>
    <property type="match status" value="1"/>
</dbReference>
<dbReference type="SUPFAM" id="SSF53706">
    <property type="entry name" value="Formate dehydrogenase/DMSO reductase, domains 1-3"/>
    <property type="match status" value="1"/>
</dbReference>
<dbReference type="GO" id="GO:0030151">
    <property type="term" value="F:molybdenum ion binding"/>
    <property type="evidence" value="ECO:0007669"/>
    <property type="project" value="TreeGrafter"/>
</dbReference>
<name>A0A1V2GAV9_ECOLX</name>
<evidence type="ECO:0000256" key="5">
    <source>
        <dbReference type="ARBA" id="ARBA00022729"/>
    </source>
</evidence>
<evidence type="ECO:0000256" key="2">
    <source>
        <dbReference type="ARBA" id="ARBA00022485"/>
    </source>
</evidence>
<dbReference type="InterPro" id="IPR006963">
    <property type="entry name" value="Mopterin_OxRdtase_4Fe-4S_dom"/>
</dbReference>
<organism evidence="10 11">
    <name type="scientific">Escherichia coli</name>
    <dbReference type="NCBI Taxonomy" id="562"/>
    <lineage>
        <taxon>Bacteria</taxon>
        <taxon>Pseudomonadati</taxon>
        <taxon>Pseudomonadota</taxon>
        <taxon>Gammaproteobacteria</taxon>
        <taxon>Enterobacterales</taxon>
        <taxon>Enterobacteriaceae</taxon>
        <taxon>Escherichia</taxon>
    </lineage>
</organism>
<evidence type="ECO:0000256" key="8">
    <source>
        <dbReference type="ARBA" id="ARBA00023014"/>
    </source>
</evidence>
<comment type="caution">
    <text evidence="10">The sequence shown here is derived from an EMBL/GenBank/DDBJ whole genome shotgun (WGS) entry which is preliminary data.</text>
</comment>
<reference evidence="10 11" key="1">
    <citation type="submission" date="2017-01" db="EMBL/GenBank/DDBJ databases">
        <title>Draft genome sequence of an E. coli strain isolated from human, in Amazon, Brazil.</title>
        <authorList>
            <person name="Moura Q."/>
            <person name="Fernandes M.R."/>
            <person name="Cerdeira L."/>
            <person name="Vianello M."/>
            <person name="Souza T.A."/>
            <person name="Ienne S."/>
            <person name="Lincopan N."/>
        </authorList>
    </citation>
    <scope>NUCLEOTIDE SEQUENCE [LARGE SCALE GENOMIC DNA]</scope>
    <source>
        <strain evidence="10 11">ICBEcBL-II-13</strain>
    </source>
</reference>
<comment type="cofactor">
    <cofactor evidence="1">
        <name>Mo-bis(molybdopterin guanine dinucleotide)</name>
        <dbReference type="ChEBI" id="CHEBI:60539"/>
    </cofactor>
</comment>
<keyword evidence="8" id="KW-0411">Iron-sulfur</keyword>
<feature type="domain" description="4Fe-4S Mo/W bis-MGD-type" evidence="9">
    <location>
        <begin position="56"/>
        <end position="118"/>
    </location>
</feature>
<dbReference type="GO" id="GO:0016491">
    <property type="term" value="F:oxidoreductase activity"/>
    <property type="evidence" value="ECO:0007669"/>
    <property type="project" value="UniProtKB-KW"/>
</dbReference>
<dbReference type="Pfam" id="PF04879">
    <property type="entry name" value="Molybdop_Fe4S4"/>
    <property type="match status" value="1"/>
</dbReference>
<dbReference type="AlphaFoldDB" id="A0A1V2GAV9"/>